<gene>
    <name evidence="3" type="ORF">CA163_11665</name>
</gene>
<keyword evidence="1" id="KW-1133">Transmembrane helix</keyword>
<evidence type="ECO:0000256" key="1">
    <source>
        <dbReference type="SAM" id="Phobius"/>
    </source>
</evidence>
<name>A0A227JC18_VIBPH</name>
<feature type="chain" id="PRO_5013393717" evidence="2">
    <location>
        <begin position="29"/>
        <end position="110"/>
    </location>
</feature>
<comment type="caution">
    <text evidence="3">The sequence shown here is derived from an EMBL/GenBank/DDBJ whole genome shotgun (WGS) entry which is preliminary data.</text>
</comment>
<evidence type="ECO:0000313" key="3">
    <source>
        <dbReference type="EMBL" id="OXE32636.1"/>
    </source>
</evidence>
<keyword evidence="1" id="KW-0472">Membrane</keyword>
<dbReference type="EMBL" id="NIXT01000587">
    <property type="protein sequence ID" value="OXE32636.1"/>
    <property type="molecule type" value="Genomic_DNA"/>
</dbReference>
<feature type="non-terminal residue" evidence="3">
    <location>
        <position position="110"/>
    </location>
</feature>
<evidence type="ECO:0000256" key="2">
    <source>
        <dbReference type="SAM" id="SignalP"/>
    </source>
</evidence>
<reference evidence="3 4" key="1">
    <citation type="journal article" date="2017" name="Appl. Environ. Microbiol.">
        <title>Parallel evolution of two clades of a major Atlantic endemic Vibrio parahaemolyticus pathogen lineage by independent acquisition of related pathogenicity islands.</title>
        <authorList>
            <person name="Xu F."/>
            <person name="Gonzalez-Escalona N."/>
            <person name="Drees K.P."/>
            <person name="Sebra R.P."/>
            <person name="Cooper V.S."/>
            <person name="Jones S.H."/>
            <person name="Whistler C.A."/>
        </authorList>
    </citation>
    <scope>NUCLEOTIDE SEQUENCE [LARGE SCALE GENOMIC DNA]</scope>
    <source>
        <strain evidence="3 4">MAVP-3</strain>
    </source>
</reference>
<sequence length="110" mass="11443">MTKGNPIRLLFSTLVLLVGVLFSSFSFAAAEESPLPANLAEGSSVTVQAMQSDTGASRSMSVGNGAGIPAFTMTTNPDGSEDYSVTLQILALMTMLGFLPAMVILMTSFT</sequence>
<evidence type="ECO:0000313" key="4">
    <source>
        <dbReference type="Proteomes" id="UP000214596"/>
    </source>
</evidence>
<dbReference type="Proteomes" id="UP000214596">
    <property type="component" value="Unassembled WGS sequence"/>
</dbReference>
<organism evidence="3 4">
    <name type="scientific">Vibrio parahaemolyticus</name>
    <dbReference type="NCBI Taxonomy" id="670"/>
    <lineage>
        <taxon>Bacteria</taxon>
        <taxon>Pseudomonadati</taxon>
        <taxon>Pseudomonadota</taxon>
        <taxon>Gammaproteobacteria</taxon>
        <taxon>Vibrionales</taxon>
        <taxon>Vibrionaceae</taxon>
        <taxon>Vibrio</taxon>
    </lineage>
</organism>
<feature type="signal peptide" evidence="2">
    <location>
        <begin position="1"/>
        <end position="28"/>
    </location>
</feature>
<keyword evidence="3" id="KW-0966">Cell projection</keyword>
<keyword evidence="1" id="KW-0812">Transmembrane</keyword>
<keyword evidence="3" id="KW-0969">Cilium</keyword>
<protein>
    <submittedName>
        <fullName evidence="3">Flagellar biosynthetic protein FliP</fullName>
    </submittedName>
</protein>
<keyword evidence="2" id="KW-0732">Signal</keyword>
<feature type="transmembrane region" description="Helical" evidence="1">
    <location>
        <begin position="85"/>
        <end position="106"/>
    </location>
</feature>
<accession>A0A227JC18</accession>
<keyword evidence="3" id="KW-0282">Flagellum</keyword>
<dbReference type="AlphaFoldDB" id="A0A227JC18"/>
<proteinExistence type="predicted"/>